<dbReference type="AlphaFoldDB" id="A0A176VEA6"/>
<dbReference type="EMBL" id="LVLJ01004027">
    <property type="protein sequence ID" value="OAE18651.1"/>
    <property type="molecule type" value="Genomic_DNA"/>
</dbReference>
<proteinExistence type="predicted"/>
<protein>
    <submittedName>
        <fullName evidence="2">Uncharacterized protein</fullName>
    </submittedName>
</protein>
<accession>A0A176VEA6</accession>
<feature type="region of interest" description="Disordered" evidence="1">
    <location>
        <begin position="112"/>
        <end position="141"/>
    </location>
</feature>
<comment type="caution">
    <text evidence="2">The sequence shown here is derived from an EMBL/GenBank/DDBJ whole genome shotgun (WGS) entry which is preliminary data.</text>
</comment>
<reference evidence="2" key="1">
    <citation type="submission" date="2016-03" db="EMBL/GenBank/DDBJ databases">
        <title>Mechanisms controlling the formation of the plant cell surface in tip-growing cells are functionally conserved among land plants.</title>
        <authorList>
            <person name="Honkanen S."/>
            <person name="Jones V.A."/>
            <person name="Morieri G."/>
            <person name="Champion C."/>
            <person name="Hetherington A.J."/>
            <person name="Kelly S."/>
            <person name="Saint-Marcoux D."/>
            <person name="Proust H."/>
            <person name="Prescott H."/>
            <person name="Dolan L."/>
        </authorList>
    </citation>
    <scope>NUCLEOTIDE SEQUENCE [LARGE SCALE GENOMIC DNA]</scope>
    <source>
        <tissue evidence="2">Whole gametophyte</tissue>
    </source>
</reference>
<evidence type="ECO:0000313" key="3">
    <source>
        <dbReference type="Proteomes" id="UP000077202"/>
    </source>
</evidence>
<organism evidence="2 3">
    <name type="scientific">Marchantia polymorpha subsp. ruderalis</name>
    <dbReference type="NCBI Taxonomy" id="1480154"/>
    <lineage>
        <taxon>Eukaryota</taxon>
        <taxon>Viridiplantae</taxon>
        <taxon>Streptophyta</taxon>
        <taxon>Embryophyta</taxon>
        <taxon>Marchantiophyta</taxon>
        <taxon>Marchantiopsida</taxon>
        <taxon>Marchantiidae</taxon>
        <taxon>Marchantiales</taxon>
        <taxon>Marchantiaceae</taxon>
        <taxon>Marchantia</taxon>
    </lineage>
</organism>
<dbReference type="Proteomes" id="UP000077202">
    <property type="component" value="Unassembled WGS sequence"/>
</dbReference>
<gene>
    <name evidence="2" type="ORF">AXG93_3810s1220</name>
</gene>
<name>A0A176VEA6_MARPO</name>
<keyword evidence="3" id="KW-1185">Reference proteome</keyword>
<feature type="compositionally biased region" description="Basic and acidic residues" evidence="1">
    <location>
        <begin position="130"/>
        <end position="141"/>
    </location>
</feature>
<sequence length="141" mass="15530">MEGGREMAEKKQSHGTFPQSLNLCECLPYLDEMAEERAAAADLLADQCSCQLPCFFSGAVSGDKSLFLWLWAEPFQWRPLFMKSSAAATTTTIYKRGLVQAAVLYATRAPYSPAAKGNNSSTARSANEWRQGEQRPEALAQ</sequence>
<evidence type="ECO:0000256" key="1">
    <source>
        <dbReference type="SAM" id="MobiDB-lite"/>
    </source>
</evidence>
<evidence type="ECO:0000313" key="2">
    <source>
        <dbReference type="EMBL" id="OAE18651.1"/>
    </source>
</evidence>